<keyword evidence="9" id="KW-1185">Reference proteome</keyword>
<dbReference type="eggNOG" id="KOG0048">
    <property type="taxonomic scope" value="Eukaryota"/>
</dbReference>
<protein>
    <submittedName>
        <fullName evidence="8">Myb-like DNA-binding domain containing protein</fullName>
    </submittedName>
</protein>
<evidence type="ECO:0000259" key="6">
    <source>
        <dbReference type="PROSITE" id="PS50090"/>
    </source>
</evidence>
<dbReference type="Proteomes" id="UP000001542">
    <property type="component" value="Unassembled WGS sequence"/>
</dbReference>
<dbReference type="PANTHER" id="PTHR46621:SF1">
    <property type="entry name" value="SNRNA-ACTIVATING PROTEIN COMPLEX SUBUNIT 4"/>
    <property type="match status" value="1"/>
</dbReference>
<evidence type="ECO:0000256" key="5">
    <source>
        <dbReference type="SAM" id="MobiDB-lite"/>
    </source>
</evidence>
<dbReference type="SMR" id="A2FIN2"/>
<dbReference type="GO" id="GO:0000981">
    <property type="term" value="F:DNA-binding transcription factor activity, RNA polymerase II-specific"/>
    <property type="evidence" value="ECO:0000318"/>
    <property type="project" value="GO_Central"/>
</dbReference>
<dbReference type="SMART" id="SM00717">
    <property type="entry name" value="SANT"/>
    <property type="match status" value="2"/>
</dbReference>
<feature type="domain" description="Myb-like" evidence="6">
    <location>
        <begin position="32"/>
        <end position="83"/>
    </location>
</feature>
<evidence type="ECO:0000313" key="9">
    <source>
        <dbReference type="Proteomes" id="UP000001542"/>
    </source>
</evidence>
<keyword evidence="3" id="KW-0804">Transcription</keyword>
<dbReference type="AlphaFoldDB" id="A2FIN2"/>
<evidence type="ECO:0000313" key="8">
    <source>
        <dbReference type="EMBL" id="EAX95242.1"/>
    </source>
</evidence>
<reference evidence="8" key="2">
    <citation type="journal article" date="2007" name="Science">
        <title>Draft genome sequence of the sexually transmitted pathogen Trichomonas vaginalis.</title>
        <authorList>
            <person name="Carlton J.M."/>
            <person name="Hirt R.P."/>
            <person name="Silva J.C."/>
            <person name="Delcher A.L."/>
            <person name="Schatz M."/>
            <person name="Zhao Q."/>
            <person name="Wortman J.R."/>
            <person name="Bidwell S.L."/>
            <person name="Alsmark U.C.M."/>
            <person name="Besteiro S."/>
            <person name="Sicheritz-Ponten T."/>
            <person name="Noel C.J."/>
            <person name="Dacks J.B."/>
            <person name="Foster P.G."/>
            <person name="Simillion C."/>
            <person name="Van de Peer Y."/>
            <person name="Miranda-Saavedra D."/>
            <person name="Barton G.J."/>
            <person name="Westrop G.D."/>
            <person name="Mueller S."/>
            <person name="Dessi D."/>
            <person name="Fiori P.L."/>
            <person name="Ren Q."/>
            <person name="Paulsen I."/>
            <person name="Zhang H."/>
            <person name="Bastida-Corcuera F.D."/>
            <person name="Simoes-Barbosa A."/>
            <person name="Brown M.T."/>
            <person name="Hayes R.D."/>
            <person name="Mukherjee M."/>
            <person name="Okumura C.Y."/>
            <person name="Schneider R."/>
            <person name="Smith A.J."/>
            <person name="Vanacova S."/>
            <person name="Villalvazo M."/>
            <person name="Haas B.J."/>
            <person name="Pertea M."/>
            <person name="Feldblyum T.V."/>
            <person name="Utterback T.R."/>
            <person name="Shu C.L."/>
            <person name="Osoegawa K."/>
            <person name="de Jong P.J."/>
            <person name="Hrdy I."/>
            <person name="Horvathova L."/>
            <person name="Zubacova Z."/>
            <person name="Dolezal P."/>
            <person name="Malik S.B."/>
            <person name="Logsdon J.M. Jr."/>
            <person name="Henze K."/>
            <person name="Gupta A."/>
            <person name="Wang C.C."/>
            <person name="Dunne R.L."/>
            <person name="Upcroft J.A."/>
            <person name="Upcroft P."/>
            <person name="White O."/>
            <person name="Salzberg S.L."/>
            <person name="Tang P."/>
            <person name="Chiu C.-H."/>
            <person name="Lee Y.-S."/>
            <person name="Embley T.M."/>
            <person name="Coombs G.H."/>
            <person name="Mottram J.C."/>
            <person name="Tachezy J."/>
            <person name="Fraser-Liggett C.M."/>
            <person name="Johnson P.J."/>
        </authorList>
    </citation>
    <scope>NUCLEOTIDE SEQUENCE [LARGE SCALE GENOMIC DNA]</scope>
    <source>
        <strain evidence="8">G3</strain>
    </source>
</reference>
<keyword evidence="1" id="KW-0805">Transcription regulation</keyword>
<dbReference type="KEGG" id="tva:4752987"/>
<dbReference type="InParanoid" id="A2FIN2"/>
<dbReference type="Pfam" id="PF13921">
    <property type="entry name" value="Myb_DNA-bind_6"/>
    <property type="match status" value="1"/>
</dbReference>
<dbReference type="STRING" id="5722.A2FIN2"/>
<name>A2FIN2_TRIV3</name>
<feature type="domain" description="HTH myb-type" evidence="7">
    <location>
        <begin position="32"/>
        <end position="87"/>
    </location>
</feature>
<dbReference type="PROSITE" id="PS51294">
    <property type="entry name" value="HTH_MYB"/>
    <property type="match status" value="2"/>
</dbReference>
<dbReference type="GO" id="GO:0000978">
    <property type="term" value="F:RNA polymerase II cis-regulatory region sequence-specific DNA binding"/>
    <property type="evidence" value="ECO:0000318"/>
    <property type="project" value="GO_Central"/>
</dbReference>
<organism evidence="8 9">
    <name type="scientific">Trichomonas vaginalis (strain ATCC PRA-98 / G3)</name>
    <dbReference type="NCBI Taxonomy" id="412133"/>
    <lineage>
        <taxon>Eukaryota</taxon>
        <taxon>Metamonada</taxon>
        <taxon>Parabasalia</taxon>
        <taxon>Trichomonadida</taxon>
        <taxon>Trichomonadidae</taxon>
        <taxon>Trichomonas</taxon>
    </lineage>
</organism>
<dbReference type="EMBL" id="DS113816">
    <property type="protein sequence ID" value="EAX95242.1"/>
    <property type="molecule type" value="Genomic_DNA"/>
</dbReference>
<dbReference type="OrthoDB" id="4139207at2759"/>
<dbReference type="Gene3D" id="1.10.10.60">
    <property type="entry name" value="Homeodomain-like"/>
    <property type="match status" value="2"/>
</dbReference>
<sequence length="239" mass="27625">MPQRDYSWSPESYDDSSSDEYSSSEDLFPRKSSSKKRHSFSAEEDAQLATFVKKHGEKNWNYIASKLPGRTARQVRERWVNYLSPHVSHAEWTKEEDELLEKLMSQYGTKWAKIAEYFPKRTDVLLKNHAALIKRQIKKGKRVFSIKSDNEEIVEKKDSPKRVISHEIEYFATVSVPPIDIPSSTQSTSSIPTPTTQNEVVQDQVVQDQDPFALFDNITNVLWTSNDDDESILSIINFF</sequence>
<evidence type="ECO:0000256" key="2">
    <source>
        <dbReference type="ARBA" id="ARBA00023125"/>
    </source>
</evidence>
<dbReference type="InterPro" id="IPR051575">
    <property type="entry name" value="Myb-like_DNA-bd"/>
</dbReference>
<dbReference type="InterPro" id="IPR009057">
    <property type="entry name" value="Homeodomain-like_sf"/>
</dbReference>
<feature type="region of interest" description="Disordered" evidence="5">
    <location>
        <begin position="1"/>
        <end position="43"/>
    </location>
</feature>
<keyword evidence="4" id="KW-0539">Nucleus</keyword>
<feature type="compositionally biased region" description="Low complexity" evidence="5">
    <location>
        <begin position="1"/>
        <end position="11"/>
    </location>
</feature>
<evidence type="ECO:0000256" key="4">
    <source>
        <dbReference type="ARBA" id="ARBA00023242"/>
    </source>
</evidence>
<keyword evidence="2 8" id="KW-0238">DNA-binding</keyword>
<dbReference type="PROSITE" id="PS50090">
    <property type="entry name" value="MYB_LIKE"/>
    <property type="match status" value="2"/>
</dbReference>
<evidence type="ECO:0000259" key="7">
    <source>
        <dbReference type="PROSITE" id="PS51294"/>
    </source>
</evidence>
<dbReference type="VEuPathDB" id="TrichDB:TVAGG3_0615040"/>
<feature type="domain" description="Myb-like" evidence="6">
    <location>
        <begin position="84"/>
        <end position="129"/>
    </location>
</feature>
<evidence type="ECO:0000256" key="3">
    <source>
        <dbReference type="ARBA" id="ARBA00023163"/>
    </source>
</evidence>
<dbReference type="PANTHER" id="PTHR46621">
    <property type="entry name" value="SNRNA-ACTIVATING PROTEIN COMPLEX SUBUNIT 4"/>
    <property type="match status" value="1"/>
</dbReference>
<dbReference type="CDD" id="cd00167">
    <property type="entry name" value="SANT"/>
    <property type="match status" value="2"/>
</dbReference>
<dbReference type="InterPro" id="IPR017930">
    <property type="entry name" value="Myb_dom"/>
</dbReference>
<gene>
    <name evidence="8" type="ORF">TVAG_336370</name>
</gene>
<dbReference type="SUPFAM" id="SSF46689">
    <property type="entry name" value="Homeodomain-like"/>
    <property type="match status" value="1"/>
</dbReference>
<accession>A2FIN2</accession>
<dbReference type="GO" id="GO:0005634">
    <property type="term" value="C:nucleus"/>
    <property type="evidence" value="ECO:0000318"/>
    <property type="project" value="GO_Central"/>
</dbReference>
<feature type="domain" description="HTH myb-type" evidence="7">
    <location>
        <begin position="92"/>
        <end position="137"/>
    </location>
</feature>
<reference evidence="8" key="1">
    <citation type="submission" date="2006-10" db="EMBL/GenBank/DDBJ databases">
        <authorList>
            <person name="Amadeo P."/>
            <person name="Zhao Q."/>
            <person name="Wortman J."/>
            <person name="Fraser-Liggett C."/>
            <person name="Carlton J."/>
        </authorList>
    </citation>
    <scope>NUCLEOTIDE SEQUENCE</scope>
    <source>
        <strain evidence="8">G3</strain>
    </source>
</reference>
<dbReference type="VEuPathDB" id="TrichDB:TVAG_336370"/>
<dbReference type="InterPro" id="IPR001005">
    <property type="entry name" value="SANT/Myb"/>
</dbReference>
<dbReference type="RefSeq" id="XP_001308172.1">
    <property type="nucleotide sequence ID" value="XM_001308171.1"/>
</dbReference>
<proteinExistence type="predicted"/>
<dbReference type="GO" id="GO:0006355">
    <property type="term" value="P:regulation of DNA-templated transcription"/>
    <property type="evidence" value="ECO:0000318"/>
    <property type="project" value="GO_Central"/>
</dbReference>
<evidence type="ECO:0000256" key="1">
    <source>
        <dbReference type="ARBA" id="ARBA00023015"/>
    </source>
</evidence>